<name>A0A1V5MGS9_UNCT6</name>
<feature type="region of interest" description="Disordered" evidence="1">
    <location>
        <begin position="1"/>
        <end position="46"/>
    </location>
</feature>
<feature type="compositionally biased region" description="Basic and acidic residues" evidence="1">
    <location>
        <begin position="33"/>
        <end position="46"/>
    </location>
</feature>
<sequence>MKKRPSLKGKGAEIFLSGEPAAGRATRPTAAGHETKREAGEEKEKEKATFYFPPKLLSDLDEAWMKLRRENRRIKKSDLVRAALVEALADFKRRGRESLLAAAFQKRA</sequence>
<organism evidence="2">
    <name type="scientific">candidate division TA06 bacterium ADurb.Bin417</name>
    <dbReference type="NCBI Taxonomy" id="1852828"/>
    <lineage>
        <taxon>Bacteria</taxon>
        <taxon>Bacteria division TA06</taxon>
    </lineage>
</organism>
<evidence type="ECO:0000256" key="1">
    <source>
        <dbReference type="SAM" id="MobiDB-lite"/>
    </source>
</evidence>
<proteinExistence type="predicted"/>
<evidence type="ECO:0000313" key="2">
    <source>
        <dbReference type="EMBL" id="OPZ92345.1"/>
    </source>
</evidence>
<protein>
    <submittedName>
        <fullName evidence="2">Uncharacterized protein</fullName>
    </submittedName>
</protein>
<dbReference type="EMBL" id="MWAK01000107">
    <property type="protein sequence ID" value="OPZ92345.1"/>
    <property type="molecule type" value="Genomic_DNA"/>
</dbReference>
<comment type="caution">
    <text evidence="2">The sequence shown here is derived from an EMBL/GenBank/DDBJ whole genome shotgun (WGS) entry which is preliminary data.</text>
</comment>
<accession>A0A1V5MGS9</accession>
<feature type="compositionally biased region" description="Low complexity" evidence="1">
    <location>
        <begin position="20"/>
        <end position="32"/>
    </location>
</feature>
<dbReference type="Proteomes" id="UP000485484">
    <property type="component" value="Unassembled WGS sequence"/>
</dbReference>
<reference evidence="2" key="1">
    <citation type="submission" date="2017-02" db="EMBL/GenBank/DDBJ databases">
        <title>Delving into the versatile metabolic prowess of the omnipresent phylum Bacteroidetes.</title>
        <authorList>
            <person name="Nobu M.K."/>
            <person name="Mei R."/>
            <person name="Narihiro T."/>
            <person name="Kuroda K."/>
            <person name="Liu W.-T."/>
        </authorList>
    </citation>
    <scope>NUCLEOTIDE SEQUENCE</scope>
    <source>
        <strain evidence="2">ADurb.Bin417</strain>
    </source>
</reference>
<dbReference type="AlphaFoldDB" id="A0A1V5MGS9"/>
<gene>
    <name evidence="2" type="ORF">BWY73_00847</name>
</gene>